<dbReference type="SUPFAM" id="SSF53613">
    <property type="entry name" value="Ribokinase-like"/>
    <property type="match status" value="1"/>
</dbReference>
<evidence type="ECO:0000256" key="2">
    <source>
        <dbReference type="ARBA" id="ARBA00022777"/>
    </source>
</evidence>
<proteinExistence type="predicted"/>
<dbReference type="InterPro" id="IPR002139">
    <property type="entry name" value="Ribo/fructo_kinase"/>
</dbReference>
<organism evidence="4 5">
    <name type="scientific">Mycobacterium kansasii</name>
    <dbReference type="NCBI Taxonomy" id="1768"/>
    <lineage>
        <taxon>Bacteria</taxon>
        <taxon>Bacillati</taxon>
        <taxon>Actinomycetota</taxon>
        <taxon>Actinomycetes</taxon>
        <taxon>Mycobacteriales</taxon>
        <taxon>Mycobacteriaceae</taxon>
        <taxon>Mycobacterium</taxon>
    </lineage>
</organism>
<dbReference type="InterPro" id="IPR011611">
    <property type="entry name" value="PfkB_dom"/>
</dbReference>
<feature type="domain" description="Carbohydrate kinase PfkB" evidence="3">
    <location>
        <begin position="21"/>
        <end position="90"/>
    </location>
</feature>
<accession>A0A1V3XIS1</accession>
<evidence type="ECO:0000256" key="1">
    <source>
        <dbReference type="ARBA" id="ARBA00022679"/>
    </source>
</evidence>
<keyword evidence="2 4" id="KW-0418">Kinase</keyword>
<evidence type="ECO:0000259" key="3">
    <source>
        <dbReference type="Pfam" id="PF00294"/>
    </source>
</evidence>
<dbReference type="InterPro" id="IPR029056">
    <property type="entry name" value="Ribokinase-like"/>
</dbReference>
<evidence type="ECO:0000313" key="5">
    <source>
        <dbReference type="Proteomes" id="UP000189229"/>
    </source>
</evidence>
<sequence>MFADNVMTGPSVVNVGTMTARRVCVVGSLNMDLTFAVTTLPRPGETVLASALNCAPGGKGGNQAVAAARAGAHVQFVGAVGDDAAADQLRPTCWPTVSALTEWSGCPARAGRRSLWSIPAPRTPSWWLPARMGS</sequence>
<dbReference type="GO" id="GO:0006796">
    <property type="term" value="P:phosphate-containing compound metabolic process"/>
    <property type="evidence" value="ECO:0007669"/>
    <property type="project" value="UniProtKB-ARBA"/>
</dbReference>
<reference evidence="4 5" key="1">
    <citation type="submission" date="2017-02" db="EMBL/GenBank/DDBJ databases">
        <title>Complete genome sequences of Mycobacterium kansasii strains isolated from rhesus macaques.</title>
        <authorList>
            <person name="Panda A."/>
            <person name="Nagaraj S."/>
            <person name="Zhao X."/>
            <person name="Tettelin H."/>
            <person name="Detolla L.J."/>
        </authorList>
    </citation>
    <scope>NUCLEOTIDE SEQUENCE [LARGE SCALE GENOMIC DNA]</scope>
    <source>
        <strain evidence="4 5">11-3813</strain>
    </source>
</reference>
<dbReference type="PANTHER" id="PTHR10584">
    <property type="entry name" value="SUGAR KINASE"/>
    <property type="match status" value="1"/>
</dbReference>
<dbReference type="PANTHER" id="PTHR10584:SF166">
    <property type="entry name" value="RIBOKINASE"/>
    <property type="match status" value="1"/>
</dbReference>
<dbReference type="AlphaFoldDB" id="A0A1V3XIS1"/>
<protein>
    <submittedName>
        <fullName evidence="4">PfkB carbohydrate kinase family protein</fullName>
    </submittedName>
</protein>
<dbReference type="PRINTS" id="PR00990">
    <property type="entry name" value="RIBOKINASE"/>
</dbReference>
<keyword evidence="1" id="KW-0808">Transferase</keyword>
<dbReference type="GO" id="GO:0005829">
    <property type="term" value="C:cytosol"/>
    <property type="evidence" value="ECO:0007669"/>
    <property type="project" value="TreeGrafter"/>
</dbReference>
<evidence type="ECO:0000313" key="4">
    <source>
        <dbReference type="EMBL" id="OOK79008.1"/>
    </source>
</evidence>
<comment type="caution">
    <text evidence="4">The sequence shown here is derived from an EMBL/GenBank/DDBJ whole genome shotgun (WGS) entry which is preliminary data.</text>
</comment>
<dbReference type="GO" id="GO:0016301">
    <property type="term" value="F:kinase activity"/>
    <property type="evidence" value="ECO:0007669"/>
    <property type="project" value="UniProtKB-KW"/>
</dbReference>
<dbReference type="EMBL" id="MVBM01000002">
    <property type="protein sequence ID" value="OOK79008.1"/>
    <property type="molecule type" value="Genomic_DNA"/>
</dbReference>
<dbReference type="Proteomes" id="UP000189229">
    <property type="component" value="Unassembled WGS sequence"/>
</dbReference>
<dbReference type="Gene3D" id="3.40.1190.20">
    <property type="match status" value="1"/>
</dbReference>
<gene>
    <name evidence="4" type="ORF">BZL30_1770</name>
</gene>
<dbReference type="Pfam" id="PF00294">
    <property type="entry name" value="PfkB"/>
    <property type="match status" value="1"/>
</dbReference>
<name>A0A1V3XIS1_MYCKA</name>